<dbReference type="PANTHER" id="PTHR43174:SF3">
    <property type="entry name" value="UDP-N-ACETYLGLUCOSAMINE 2-EPIMERASE"/>
    <property type="match status" value="1"/>
</dbReference>
<comment type="caution">
    <text evidence="2">The sequence shown here is derived from an EMBL/GenBank/DDBJ whole genome shotgun (WGS) entry which is preliminary data.</text>
</comment>
<dbReference type="CDD" id="cd03786">
    <property type="entry name" value="GTB_UDP-GlcNAc_2-Epimerase"/>
    <property type="match status" value="1"/>
</dbReference>
<name>A0A4Q0MEM4_9SPHI</name>
<dbReference type="SUPFAM" id="SSF53756">
    <property type="entry name" value="UDP-Glycosyltransferase/glycogen phosphorylase"/>
    <property type="match status" value="1"/>
</dbReference>
<dbReference type="EC" id="3.2.1.183" evidence="2"/>
<evidence type="ECO:0000313" key="3">
    <source>
        <dbReference type="Proteomes" id="UP000290848"/>
    </source>
</evidence>
<dbReference type="Gene3D" id="3.40.50.2000">
    <property type="entry name" value="Glycogen Phosphorylase B"/>
    <property type="match status" value="2"/>
</dbReference>
<accession>A0A4Q0MEM4</accession>
<dbReference type="InterPro" id="IPR029767">
    <property type="entry name" value="WecB-like"/>
</dbReference>
<dbReference type="GO" id="GO:0004553">
    <property type="term" value="F:hydrolase activity, hydrolyzing O-glycosyl compounds"/>
    <property type="evidence" value="ECO:0007669"/>
    <property type="project" value="InterPro"/>
</dbReference>
<dbReference type="InterPro" id="IPR003331">
    <property type="entry name" value="UDP_GlcNAc_Epimerase_2_dom"/>
</dbReference>
<dbReference type="PANTHER" id="PTHR43174">
    <property type="entry name" value="UDP-N-ACETYLGLUCOSAMINE 2-EPIMERASE"/>
    <property type="match status" value="1"/>
</dbReference>
<dbReference type="AlphaFoldDB" id="A0A4Q0MEM4"/>
<proteinExistence type="predicted"/>
<reference evidence="2 3" key="1">
    <citation type="submission" date="2018-12" db="EMBL/GenBank/DDBJ databases">
        <title>The Draft Genome Sequence of the Soil Bacterium Pedobacter tournemirensis R1.</title>
        <authorList>
            <person name="He J."/>
        </authorList>
    </citation>
    <scope>NUCLEOTIDE SEQUENCE [LARGE SCALE GENOMIC DNA]</scope>
    <source>
        <strain evidence="2 3">R1</strain>
    </source>
</reference>
<dbReference type="EMBL" id="RXOC01000002">
    <property type="protein sequence ID" value="RXF71623.1"/>
    <property type="molecule type" value="Genomic_DNA"/>
</dbReference>
<evidence type="ECO:0000259" key="1">
    <source>
        <dbReference type="Pfam" id="PF02350"/>
    </source>
</evidence>
<keyword evidence="2" id="KW-0326">Glycosidase</keyword>
<protein>
    <submittedName>
        <fullName evidence="2">UDP-N-acetylglucosamine 2-epimerase (Hydrolyzing)</fullName>
        <ecNumber evidence="2">3.2.1.183</ecNumber>
    </submittedName>
</protein>
<dbReference type="Pfam" id="PF02350">
    <property type="entry name" value="Epimerase_2"/>
    <property type="match status" value="1"/>
</dbReference>
<organism evidence="2 3">
    <name type="scientific">Arcticibacter tournemirensis</name>
    <dbReference type="NCBI Taxonomy" id="699437"/>
    <lineage>
        <taxon>Bacteria</taxon>
        <taxon>Pseudomonadati</taxon>
        <taxon>Bacteroidota</taxon>
        <taxon>Sphingobacteriia</taxon>
        <taxon>Sphingobacteriales</taxon>
        <taxon>Sphingobacteriaceae</taxon>
        <taxon>Arcticibacter</taxon>
    </lineage>
</organism>
<dbReference type="RefSeq" id="WP_128767869.1">
    <property type="nucleotide sequence ID" value="NZ_RXOC01000002.1"/>
</dbReference>
<dbReference type="InterPro" id="IPR020004">
    <property type="entry name" value="UDP-GlcNAc_Epase"/>
</dbReference>
<dbReference type="NCBIfam" id="TIGR03568">
    <property type="entry name" value="NeuC_NnaA"/>
    <property type="match status" value="1"/>
</dbReference>
<dbReference type="GO" id="GO:0006047">
    <property type="term" value="P:UDP-N-acetylglucosamine metabolic process"/>
    <property type="evidence" value="ECO:0007669"/>
    <property type="project" value="InterPro"/>
</dbReference>
<feature type="domain" description="UDP-N-acetylglucosamine 2-epimerase" evidence="1">
    <location>
        <begin position="24"/>
        <end position="369"/>
    </location>
</feature>
<dbReference type="Proteomes" id="UP000290848">
    <property type="component" value="Unassembled WGS sequence"/>
</dbReference>
<gene>
    <name evidence="2" type="primary">neuC</name>
    <name evidence="2" type="ORF">EKH83_02745</name>
</gene>
<keyword evidence="2" id="KW-0378">Hydrolase</keyword>
<evidence type="ECO:0000313" key="2">
    <source>
        <dbReference type="EMBL" id="RXF71623.1"/>
    </source>
</evidence>
<sequence length="385" mass="42444">MSIKICVFTGSRAEYGLLFPLISALKTRSGYTLQILVSGTHLSTEFGLTYKQIEEDGFCINEKVEMLLSADSDTAIVKSTGIALMGYADALSRLNPDWLLLLGDRFEAFAAATAAHLKKIPVVHLHGGEITEGATDDALRHAISKMSYLHFTSTESHRRRVIQLGEEPFRVFNVGAIGIDNIKQLKLLSKAQLEASLNFSIGEDCILVTFHPVTLESHTATAQLHDLLGVLNKFPELKVVFTLPNADAEGRALIEMIRHFVSENQLRAVSFTSLGQLRYLSLMRLVKAVVGNSSSGIIEAPSFGVPTLNIGDRQKGRERAESVLDVSHEPKAIEEGLNKVLSQTFQDFARTVNNPYGNGDSTIKILNILDQFKQPLDLKKTFFDL</sequence>